<evidence type="ECO:0000313" key="1">
    <source>
        <dbReference type="EMBL" id="KNE02081.1"/>
    </source>
</evidence>
<protein>
    <submittedName>
        <fullName evidence="1">Uncharacterized protein</fullName>
    </submittedName>
</protein>
<sequence>MFLTFRLGIIEGTWVLIYWQGLQDNHLQGAEEPQQPCVWRLQLQPISGLHRVQQPPVSSAKVMLHFATLHPIPVYLVTMDLPCLLGADGIRSVGRNS</sequence>
<reference evidence="2" key="1">
    <citation type="journal article" date="2015" name="BMC Genomics">
        <title>Draft genome of a commonly misdiagnosed multidrug resistant pathogen Candida auris.</title>
        <authorList>
            <person name="Chatterjee S."/>
            <person name="Alampalli S.V."/>
            <person name="Nageshan R.K."/>
            <person name="Chettiar S.T."/>
            <person name="Joshi S."/>
            <person name="Tatu U.S."/>
        </authorList>
    </citation>
    <scope>NUCLEOTIDE SEQUENCE [LARGE SCALE GENOMIC DNA]</scope>
    <source>
        <strain evidence="2">6684</strain>
    </source>
</reference>
<gene>
    <name evidence="1" type="ORF">QG37_00761</name>
</gene>
<accession>A0A0L0P7W2</accession>
<dbReference type="EMBL" id="LGST01000006">
    <property type="protein sequence ID" value="KNE02081.1"/>
    <property type="molecule type" value="Genomic_DNA"/>
</dbReference>
<dbReference type="VEuPathDB" id="FungiDB:QG37_00761"/>
<organism evidence="1 2">
    <name type="scientific">Candidozyma auris</name>
    <name type="common">Yeast</name>
    <name type="synonym">Candida auris</name>
    <dbReference type="NCBI Taxonomy" id="498019"/>
    <lineage>
        <taxon>Eukaryota</taxon>
        <taxon>Fungi</taxon>
        <taxon>Dikarya</taxon>
        <taxon>Ascomycota</taxon>
        <taxon>Saccharomycotina</taxon>
        <taxon>Pichiomycetes</taxon>
        <taxon>Metschnikowiaceae</taxon>
        <taxon>Candidozyma</taxon>
    </lineage>
</organism>
<dbReference type="AlphaFoldDB" id="A0A0L0P7W2"/>
<evidence type="ECO:0000313" key="2">
    <source>
        <dbReference type="Proteomes" id="UP000037122"/>
    </source>
</evidence>
<proteinExistence type="predicted"/>
<name>A0A0L0P7W2_CANAR</name>
<comment type="caution">
    <text evidence="1">The sequence shown here is derived from an EMBL/GenBank/DDBJ whole genome shotgun (WGS) entry which is preliminary data.</text>
</comment>
<dbReference type="Proteomes" id="UP000037122">
    <property type="component" value="Unassembled WGS sequence"/>
</dbReference>